<dbReference type="AlphaFoldDB" id="A0A2H9U7A4"/>
<protein>
    <submittedName>
        <fullName evidence="1">Uncharacterized protein</fullName>
    </submittedName>
</protein>
<organism evidence="1 2">
    <name type="scientific">Aeromonas cavernicola</name>
    <dbReference type="NCBI Taxonomy" id="1006623"/>
    <lineage>
        <taxon>Bacteria</taxon>
        <taxon>Pseudomonadati</taxon>
        <taxon>Pseudomonadota</taxon>
        <taxon>Gammaproteobacteria</taxon>
        <taxon>Aeromonadales</taxon>
        <taxon>Aeromonadaceae</taxon>
        <taxon>Aeromonas</taxon>
    </lineage>
</organism>
<dbReference type="InterPro" id="IPR031709">
    <property type="entry name" value="PutAbiC"/>
</dbReference>
<evidence type="ECO:0000313" key="2">
    <source>
        <dbReference type="Proteomes" id="UP000235861"/>
    </source>
</evidence>
<keyword evidence="2" id="KW-1185">Reference proteome</keyword>
<sequence>MVDLFNKNISSGGFYSTYKDVENHNNVAYIDFLDEMGYLFEIPLRHFIHLVDYVHSSTAIDDKGIYIDLIRAQVSRYEMYLILSFVKHDDRFILFSELIEKYALAKNLTIATDLPIDVFMFFSSAAYWNIEHDVLTYYINRVVEETPSDVKLYIDNVIEEPLDVTKYIDGRDIVKFYLENKKAHVVFLEKR</sequence>
<dbReference type="EMBL" id="PGGC01000042">
    <property type="protein sequence ID" value="PJG59915.1"/>
    <property type="molecule type" value="Genomic_DNA"/>
</dbReference>
<accession>A0A2H9U7A4</accession>
<dbReference type="Pfam" id="PF16872">
    <property type="entry name" value="putAbiC"/>
    <property type="match status" value="1"/>
</dbReference>
<reference evidence="1 2" key="1">
    <citation type="submission" date="2017-11" db="EMBL/GenBank/DDBJ databases">
        <title>Draft genome sequence of environmental isolate Aeromonas cavernicola sp. nov. MDC 2508.</title>
        <authorList>
            <person name="Colston S.M."/>
            <person name="Navarro A."/>
            <person name="Martinez-Murcia A.J."/>
            <person name="Graf J."/>
        </authorList>
    </citation>
    <scope>NUCLEOTIDE SEQUENCE [LARGE SCALE GENOMIC DNA]</scope>
    <source>
        <strain evidence="1 2">MDC 2508</strain>
    </source>
</reference>
<gene>
    <name evidence="1" type="ORF">CUC53_04625</name>
</gene>
<name>A0A2H9U7A4_9GAMM</name>
<comment type="caution">
    <text evidence="1">The sequence shown here is derived from an EMBL/GenBank/DDBJ whole genome shotgun (WGS) entry which is preliminary data.</text>
</comment>
<dbReference type="Proteomes" id="UP000235861">
    <property type="component" value="Unassembled WGS sequence"/>
</dbReference>
<evidence type="ECO:0000313" key="1">
    <source>
        <dbReference type="EMBL" id="PJG59915.1"/>
    </source>
</evidence>
<proteinExistence type="predicted"/>